<name>A0ABS2M8W3_9ACTN</name>
<accession>A0ABS2M8W3</accession>
<feature type="transmembrane region" description="Helical" evidence="1">
    <location>
        <begin position="88"/>
        <end position="109"/>
    </location>
</feature>
<sequence length="622" mass="69033">MGFKTADMPPVDPAHYEDMPFMDRMRMLATHWAEYGFGGPKSNHMLYVYKLVFYAVGGVLVIALTTPGLGGLGNLAGWWGEPIVYQKLMVWTVLFEIVGLASSSGPLAFKFKPFIGGFLYWSRRHTLRLPPWPGKVPFTRGDHRTPVDVTIYLVILAVLGFLMVTPGAETSAMPGSDAGLLPQWGLLAYVALIIVMGLRDKVVFLAARSEQYVAVMFFFGVLSHHVDMILAAKIAMVSIWLGAGISKFGHHFTNVVPPMVSNTPWITSLRFKRSLYRDYPEDLRPSKVSWGFAHVGGTVVELVLPMVLLFSTSPTLTWLAIAGMIAFHVFITSTFPLAVPLEWNIFFIFAAAWIFGGFPAWDGYAVTDISSAWLLLPVVAAFVTFPILGNLRPDLVSFLPSMRQYAGNWASATWAFRGDEAENKLNTHLVKYNANQVDQLAGAFGKDIAEIFMQKAMAWRTMHSQGRGLMSLMMRHLDRLENYRIREGEFVCTTLVGWQFGDAHLHNEATISAVQKRCRFEPGECIVVWVESQPIHRSTQEYKVIDAALGVVERGTWNVREAVDEQPWLPNGPIPHTVTWRMAGYKPAGDHVHPVAQGAASGRTVIPAPVVPVAPADGRVEA</sequence>
<protein>
    <submittedName>
        <fullName evidence="2">Membrane protein YkgB</fullName>
    </submittedName>
</protein>
<dbReference type="InterPro" id="IPR021941">
    <property type="entry name" value="DUF3556_TM"/>
</dbReference>
<feature type="transmembrane region" description="Helical" evidence="1">
    <location>
        <begin position="316"/>
        <end position="337"/>
    </location>
</feature>
<feature type="transmembrane region" description="Helical" evidence="1">
    <location>
        <begin position="343"/>
        <end position="361"/>
    </location>
</feature>
<feature type="transmembrane region" description="Helical" evidence="1">
    <location>
        <begin position="180"/>
        <end position="200"/>
    </location>
</feature>
<dbReference type="RefSeq" id="WP_193670715.1">
    <property type="nucleotide sequence ID" value="NZ_JACDTV010000017.1"/>
</dbReference>
<evidence type="ECO:0000256" key="1">
    <source>
        <dbReference type="SAM" id="Phobius"/>
    </source>
</evidence>
<gene>
    <name evidence="2" type="ORF">JOE61_001443</name>
</gene>
<feature type="transmembrane region" description="Helical" evidence="1">
    <location>
        <begin position="212"/>
        <end position="241"/>
    </location>
</feature>
<keyword evidence="1" id="KW-1133">Transmembrane helix</keyword>
<keyword evidence="1" id="KW-0472">Membrane</keyword>
<dbReference type="EMBL" id="JAFBBZ010000001">
    <property type="protein sequence ID" value="MBM7507629.1"/>
    <property type="molecule type" value="Genomic_DNA"/>
</dbReference>
<comment type="caution">
    <text evidence="2">The sequence shown here is derived from an EMBL/GenBank/DDBJ whole genome shotgun (WGS) entry which is preliminary data.</text>
</comment>
<proteinExistence type="predicted"/>
<keyword evidence="3" id="KW-1185">Reference proteome</keyword>
<organism evidence="2 3">
    <name type="scientific">Nocardioides salarius</name>
    <dbReference type="NCBI Taxonomy" id="374513"/>
    <lineage>
        <taxon>Bacteria</taxon>
        <taxon>Bacillati</taxon>
        <taxon>Actinomycetota</taxon>
        <taxon>Actinomycetes</taxon>
        <taxon>Propionibacteriales</taxon>
        <taxon>Nocardioidaceae</taxon>
        <taxon>Nocardioides</taxon>
    </lineage>
</organism>
<evidence type="ECO:0000313" key="2">
    <source>
        <dbReference type="EMBL" id="MBM7507629.1"/>
    </source>
</evidence>
<keyword evidence="1" id="KW-0812">Transmembrane</keyword>
<feature type="transmembrane region" description="Helical" evidence="1">
    <location>
        <begin position="373"/>
        <end position="391"/>
    </location>
</feature>
<dbReference type="Proteomes" id="UP000732378">
    <property type="component" value="Unassembled WGS sequence"/>
</dbReference>
<evidence type="ECO:0000313" key="3">
    <source>
        <dbReference type="Proteomes" id="UP000732378"/>
    </source>
</evidence>
<feature type="transmembrane region" description="Helical" evidence="1">
    <location>
        <begin position="288"/>
        <end position="309"/>
    </location>
</feature>
<reference evidence="2 3" key="1">
    <citation type="submission" date="2021-01" db="EMBL/GenBank/DDBJ databases">
        <title>Sequencing the genomes of 1000 actinobacteria strains.</title>
        <authorList>
            <person name="Klenk H.-P."/>
        </authorList>
    </citation>
    <scope>NUCLEOTIDE SEQUENCE [LARGE SCALE GENOMIC DNA]</scope>
    <source>
        <strain evidence="2 3">DSM 18239</strain>
    </source>
</reference>
<feature type="transmembrane region" description="Helical" evidence="1">
    <location>
        <begin position="149"/>
        <end position="168"/>
    </location>
</feature>
<dbReference type="Pfam" id="PF12077">
    <property type="entry name" value="DUF3556"/>
    <property type="match status" value="1"/>
</dbReference>
<feature type="transmembrane region" description="Helical" evidence="1">
    <location>
        <begin position="51"/>
        <end position="76"/>
    </location>
</feature>